<feature type="region of interest" description="Disordered" evidence="1">
    <location>
        <begin position="167"/>
        <end position="205"/>
    </location>
</feature>
<dbReference type="Proteomes" id="UP000199114">
    <property type="component" value="Unassembled WGS sequence"/>
</dbReference>
<feature type="transmembrane region" description="Helical" evidence="2">
    <location>
        <begin position="12"/>
        <end position="35"/>
    </location>
</feature>
<keyword evidence="4" id="KW-1185">Reference proteome</keyword>
<feature type="compositionally biased region" description="Basic and acidic residues" evidence="1">
    <location>
        <begin position="187"/>
        <end position="205"/>
    </location>
</feature>
<accession>A0A1H9AWW3</accession>
<protein>
    <submittedName>
        <fullName evidence="3">Uncharacterized protein</fullName>
    </submittedName>
</protein>
<evidence type="ECO:0000256" key="1">
    <source>
        <dbReference type="SAM" id="MobiDB-lite"/>
    </source>
</evidence>
<reference evidence="4" key="1">
    <citation type="submission" date="2016-10" db="EMBL/GenBank/DDBJ databases">
        <authorList>
            <person name="Varghese N."/>
            <person name="Submissions S."/>
        </authorList>
    </citation>
    <scope>NUCLEOTIDE SEQUENCE [LARGE SCALE GENOMIC DNA]</scope>
    <source>
        <strain evidence="4">DSM 25055</strain>
    </source>
</reference>
<evidence type="ECO:0000313" key="4">
    <source>
        <dbReference type="Proteomes" id="UP000199114"/>
    </source>
</evidence>
<gene>
    <name evidence="3" type="ORF">SAMN04489841_0567</name>
</gene>
<dbReference type="OrthoDB" id="205740at2157"/>
<keyword evidence="2" id="KW-0472">Membrane</keyword>
<keyword evidence="2" id="KW-1133">Transmembrane helix</keyword>
<feature type="transmembrane region" description="Helical" evidence="2">
    <location>
        <begin position="41"/>
        <end position="59"/>
    </location>
</feature>
<feature type="transmembrane region" description="Helical" evidence="2">
    <location>
        <begin position="123"/>
        <end position="148"/>
    </location>
</feature>
<dbReference type="EMBL" id="FOFD01000001">
    <property type="protein sequence ID" value="SEP81109.1"/>
    <property type="molecule type" value="Genomic_DNA"/>
</dbReference>
<evidence type="ECO:0000313" key="3">
    <source>
        <dbReference type="EMBL" id="SEP81109.1"/>
    </source>
</evidence>
<proteinExistence type="predicted"/>
<organism evidence="3 4">
    <name type="scientific">Natrinema salaciae</name>
    <dbReference type="NCBI Taxonomy" id="1186196"/>
    <lineage>
        <taxon>Archaea</taxon>
        <taxon>Methanobacteriati</taxon>
        <taxon>Methanobacteriota</taxon>
        <taxon>Stenosarchaea group</taxon>
        <taxon>Halobacteria</taxon>
        <taxon>Halobacteriales</taxon>
        <taxon>Natrialbaceae</taxon>
        <taxon>Natrinema</taxon>
    </lineage>
</organism>
<sequence>MNLGYTARLEDFGTRSLVTHAIMALTFGSAIVAGLFVDGQVGLVSFVAFLNFTAGVWIAQSIHSLGNARTDDSYNGILSVLSDTTGEKNYHGLDTGRLGRLVTLIAGVTAASLLVSGEVLSGTLASIGAVAIGVVALVTAMVGFLIAMGSSFDAAERRAVRNIDRERDRREAEAAGRPTAEFEDESDIRISIHEVHMDEPTSERR</sequence>
<dbReference type="AlphaFoldDB" id="A0A1H9AWW3"/>
<evidence type="ECO:0000256" key="2">
    <source>
        <dbReference type="SAM" id="Phobius"/>
    </source>
</evidence>
<name>A0A1H9AWW3_9EURY</name>
<feature type="transmembrane region" description="Helical" evidence="2">
    <location>
        <begin position="98"/>
        <end position="117"/>
    </location>
</feature>
<dbReference type="RefSeq" id="WP_175480015.1">
    <property type="nucleotide sequence ID" value="NZ_FOFD01000001.1"/>
</dbReference>
<dbReference type="STRING" id="1186196.SAMN04489841_0567"/>
<keyword evidence="2" id="KW-0812">Transmembrane</keyword>